<evidence type="ECO:0008006" key="7">
    <source>
        <dbReference type="Google" id="ProtNLM"/>
    </source>
</evidence>
<dbReference type="EMBL" id="AP024202">
    <property type="protein sequence ID" value="BCN94045.1"/>
    <property type="molecule type" value="Genomic_DNA"/>
</dbReference>
<dbReference type="PROSITE" id="PS50883">
    <property type="entry name" value="EAL"/>
    <property type="match status" value="1"/>
</dbReference>
<dbReference type="Pfam" id="PF00563">
    <property type="entry name" value="EAL"/>
    <property type="match status" value="1"/>
</dbReference>
<dbReference type="SMART" id="SM00267">
    <property type="entry name" value="GGDEF"/>
    <property type="match status" value="1"/>
</dbReference>
<dbReference type="InterPro" id="IPR035965">
    <property type="entry name" value="PAS-like_dom_sf"/>
</dbReference>
<dbReference type="InterPro" id="IPR029787">
    <property type="entry name" value="Nucleotide_cyclase"/>
</dbReference>
<dbReference type="Gene3D" id="3.30.450.40">
    <property type="match status" value="1"/>
</dbReference>
<dbReference type="NCBIfam" id="TIGR00254">
    <property type="entry name" value="GGDEF"/>
    <property type="match status" value="1"/>
</dbReference>
<reference evidence="5" key="1">
    <citation type="journal article" date="2022" name="Arch. Microbiol.">
        <title>Thiomicrorhabdus immobilis sp. nov., a mesophilic sulfur-oxidizing bacterium isolated from sediment of a brackish lake in northern Japan.</title>
        <authorList>
            <person name="Kojima H."/>
            <person name="Mochizuki J."/>
            <person name="Kanda M."/>
            <person name="Watanabe T."/>
            <person name="Fukui M."/>
        </authorList>
    </citation>
    <scope>NUCLEOTIDE SEQUENCE</scope>
    <source>
        <strain evidence="5">Am19</strain>
    </source>
</reference>
<dbReference type="PANTHER" id="PTHR44757">
    <property type="entry name" value="DIGUANYLATE CYCLASE DGCP"/>
    <property type="match status" value="1"/>
</dbReference>
<dbReference type="Pfam" id="PF13426">
    <property type="entry name" value="PAS_9"/>
    <property type="match status" value="1"/>
</dbReference>
<feature type="transmembrane region" description="Helical" evidence="1">
    <location>
        <begin position="267"/>
        <end position="284"/>
    </location>
</feature>
<organism evidence="5 6">
    <name type="scientific">Thiomicrorhabdus immobilis</name>
    <dbReference type="NCBI Taxonomy" id="2791037"/>
    <lineage>
        <taxon>Bacteria</taxon>
        <taxon>Pseudomonadati</taxon>
        <taxon>Pseudomonadota</taxon>
        <taxon>Gammaproteobacteria</taxon>
        <taxon>Thiotrichales</taxon>
        <taxon>Piscirickettsiaceae</taxon>
        <taxon>Thiomicrorhabdus</taxon>
    </lineage>
</organism>
<dbReference type="Gene3D" id="3.30.450.20">
    <property type="entry name" value="PAS domain"/>
    <property type="match status" value="1"/>
</dbReference>
<protein>
    <recommendedName>
        <fullName evidence="7">Diguanylate cyclase</fullName>
    </recommendedName>
</protein>
<dbReference type="InterPro" id="IPR045812">
    <property type="entry name" value="DAHL"/>
</dbReference>
<dbReference type="PROSITE" id="PS50887">
    <property type="entry name" value="GGDEF"/>
    <property type="match status" value="1"/>
</dbReference>
<evidence type="ECO:0000259" key="3">
    <source>
        <dbReference type="PROSITE" id="PS50883"/>
    </source>
</evidence>
<name>A0ABN6CY35_9GAMM</name>
<dbReference type="InterPro" id="IPR043128">
    <property type="entry name" value="Rev_trsase/Diguanyl_cyclase"/>
</dbReference>
<dbReference type="Gene3D" id="3.20.20.450">
    <property type="entry name" value="EAL domain"/>
    <property type="match status" value="1"/>
</dbReference>
<dbReference type="PROSITE" id="PS50112">
    <property type="entry name" value="PAS"/>
    <property type="match status" value="1"/>
</dbReference>
<evidence type="ECO:0000256" key="1">
    <source>
        <dbReference type="SAM" id="Phobius"/>
    </source>
</evidence>
<dbReference type="SMART" id="SM00091">
    <property type="entry name" value="PAS"/>
    <property type="match status" value="1"/>
</dbReference>
<dbReference type="Pfam" id="PF00990">
    <property type="entry name" value="GGDEF"/>
    <property type="match status" value="1"/>
</dbReference>
<evidence type="ECO:0000313" key="6">
    <source>
        <dbReference type="Proteomes" id="UP001054820"/>
    </source>
</evidence>
<dbReference type="InterPro" id="IPR029016">
    <property type="entry name" value="GAF-like_dom_sf"/>
</dbReference>
<feature type="domain" description="EAL" evidence="3">
    <location>
        <begin position="793"/>
        <end position="1047"/>
    </location>
</feature>
<dbReference type="SMART" id="SM00065">
    <property type="entry name" value="GAF"/>
    <property type="match status" value="1"/>
</dbReference>
<dbReference type="InterPro" id="IPR001633">
    <property type="entry name" value="EAL_dom"/>
</dbReference>
<keyword evidence="1" id="KW-1133">Transmembrane helix</keyword>
<dbReference type="Gene3D" id="3.30.70.270">
    <property type="match status" value="1"/>
</dbReference>
<dbReference type="RefSeq" id="WP_237261525.1">
    <property type="nucleotide sequence ID" value="NZ_AP024202.1"/>
</dbReference>
<keyword evidence="1" id="KW-0472">Membrane</keyword>
<proteinExistence type="predicted"/>
<dbReference type="CDD" id="cd01949">
    <property type="entry name" value="GGDEF"/>
    <property type="match status" value="1"/>
</dbReference>
<dbReference type="InterPro" id="IPR000014">
    <property type="entry name" value="PAS"/>
</dbReference>
<feature type="domain" description="PAS" evidence="2">
    <location>
        <begin position="498"/>
        <end position="541"/>
    </location>
</feature>
<dbReference type="InterPro" id="IPR000160">
    <property type="entry name" value="GGDEF_dom"/>
</dbReference>
<dbReference type="NCBIfam" id="TIGR00229">
    <property type="entry name" value="sensory_box"/>
    <property type="match status" value="1"/>
</dbReference>
<accession>A0ABN6CY35</accession>
<dbReference type="InterPro" id="IPR035919">
    <property type="entry name" value="EAL_sf"/>
</dbReference>
<dbReference type="CDD" id="cd00130">
    <property type="entry name" value="PAS"/>
    <property type="match status" value="1"/>
</dbReference>
<dbReference type="SMART" id="SM00052">
    <property type="entry name" value="EAL"/>
    <property type="match status" value="1"/>
</dbReference>
<gene>
    <name evidence="5" type="ORF">THMIRHAM_18300</name>
</gene>
<keyword evidence="6" id="KW-1185">Reference proteome</keyword>
<dbReference type="SUPFAM" id="SSF55073">
    <property type="entry name" value="Nucleotide cyclase"/>
    <property type="match status" value="1"/>
</dbReference>
<feature type="domain" description="GGDEF" evidence="4">
    <location>
        <begin position="638"/>
        <end position="784"/>
    </location>
</feature>
<evidence type="ECO:0000313" key="5">
    <source>
        <dbReference type="EMBL" id="BCN94045.1"/>
    </source>
</evidence>
<evidence type="ECO:0000259" key="4">
    <source>
        <dbReference type="PROSITE" id="PS50887"/>
    </source>
</evidence>
<dbReference type="InterPro" id="IPR003018">
    <property type="entry name" value="GAF"/>
</dbReference>
<dbReference type="Pfam" id="PF13185">
    <property type="entry name" value="GAF_2"/>
    <property type="match status" value="1"/>
</dbReference>
<dbReference type="CDD" id="cd01948">
    <property type="entry name" value="EAL"/>
    <property type="match status" value="1"/>
</dbReference>
<dbReference type="PANTHER" id="PTHR44757:SF2">
    <property type="entry name" value="BIOFILM ARCHITECTURE MAINTENANCE PROTEIN MBAA"/>
    <property type="match status" value="1"/>
</dbReference>
<dbReference type="Proteomes" id="UP001054820">
    <property type="component" value="Chromosome"/>
</dbReference>
<dbReference type="SUPFAM" id="SSF55785">
    <property type="entry name" value="PYP-like sensor domain (PAS domain)"/>
    <property type="match status" value="1"/>
</dbReference>
<sequence length="1049" mass="119263">MTQATHHKSQLKERLLANAQSAFDVKKWGFIIISLSIIGFFYHKTFNPLIENRTEILQEAYFINEIQNRIIETLTLSQILKNPNFDAINLQASSLEKVLLKLGQNPGILVNPFLLAHVKKLLDDAHKQHQHIESFKSYLAVLQNSQNFLPTAFNDCFTAVNTPNSKHYSANDIKLIQDTLLLGLSSNQKNNRFSTFDLKRHLLMLSEIGLDDTCHNFIQHSQILLDYSSFTHNTFEQIKALNLNNSIHQFYLDIENKTTSAVEQNRTYYLILAFFALLLILYIGKTLSSLYKSNQQLSKTLTELSEEKGLFSTLIKVNSAITREHDQQALFQKICDIATQEANFDNCWIGLLQENQTVKPITASGEGRELVLKLAPSIDNQKPEGKGTIAESYKSRRPVITNDYQTRMFNTPWFKDALAWGIQGSATLPIFMDNEIIGFLVAYTRKHNFFNTQINLLLEQLANEIGIALQNIHLEKEKKRQQQNLAISAIAFESHEAILITDSNQKIIRANKAFTQLTGFSLEDAIGQTPRIIKSGLHDENFYTNLWETIKKTGKWQGEIWNRKKDGTLYPSWQSISTLYNDDNSISHYVSHALDLTRDKASQKEIHYLNNHDSLTQLPNRNLLIDRLEQQLGQHHPHYSFLFLININRFKILNESLGHTAGDELLIKVAQRLKEFHFDDIYSLTVARVGSDEFSLLCLTEYATLDEATLEAGHIAGKLQNALASEFNIQNNSVVIDLSIGVTLFQPNDSEHAKQTPERLLQEANTALHRAKQAAVPSIQFFEASMQEQAQHRLALENHLRKALSNKEFILHYQPQQSLKTGEVIGLEALIRWQKSPENLIYPGEFINVLEETGLINAVGSWIIEEAISQAKVFHKHNSELTVSVNLSAIQFNDSQLVDKLKTLLEDNHFPAAQLEIEITESLLMTDIEQTLIKLNELASLGIKIAIDDFGTGYSSLAYLKRFPVNRLKIDKSFIDDITNKDDADQAIVKATIQMAHALHIATIAEGVEEIAQLETLKILGCDEIQGYHLSKPLSFHNTLQFLKQNHHL</sequence>
<dbReference type="InterPro" id="IPR052155">
    <property type="entry name" value="Biofilm_reg_signaling"/>
</dbReference>
<dbReference type="SUPFAM" id="SSF141868">
    <property type="entry name" value="EAL domain-like"/>
    <property type="match status" value="1"/>
</dbReference>
<evidence type="ECO:0000259" key="2">
    <source>
        <dbReference type="PROSITE" id="PS50112"/>
    </source>
</evidence>
<keyword evidence="1" id="KW-0812">Transmembrane</keyword>
<dbReference type="Pfam" id="PF19443">
    <property type="entry name" value="DAHL"/>
    <property type="match status" value="1"/>
</dbReference>
<dbReference type="SUPFAM" id="SSF55781">
    <property type="entry name" value="GAF domain-like"/>
    <property type="match status" value="1"/>
</dbReference>